<keyword evidence="5" id="KW-1185">Reference proteome</keyword>
<proteinExistence type="inferred from homology"/>
<dbReference type="OrthoDB" id="7158889at2"/>
<evidence type="ECO:0000259" key="3">
    <source>
        <dbReference type="Pfam" id="PF03981"/>
    </source>
</evidence>
<dbReference type="AlphaFoldDB" id="A0A239PPD4"/>
<accession>A0A239PPD4</accession>
<organism evidence="4 5">
    <name type="scientific">Amphiplicatus metriothermophilus</name>
    <dbReference type="NCBI Taxonomy" id="1519374"/>
    <lineage>
        <taxon>Bacteria</taxon>
        <taxon>Pseudomonadati</taxon>
        <taxon>Pseudomonadota</taxon>
        <taxon>Alphaproteobacteria</taxon>
        <taxon>Parvularculales</taxon>
        <taxon>Parvularculaceae</taxon>
        <taxon>Amphiplicatus</taxon>
    </lineage>
</organism>
<dbReference type="PANTHER" id="PTHR12184">
    <property type="entry name" value="UBIQUINOL-CYTOCHROME C REDUCTASE COMPLEX ASSEMBLY FACTOR 1 FAMILY MEMBER"/>
    <property type="match status" value="1"/>
</dbReference>
<dbReference type="InterPro" id="IPR021150">
    <property type="entry name" value="Ubiq_cyt_c_chap"/>
</dbReference>
<name>A0A239PPD4_9PROT</name>
<protein>
    <submittedName>
        <fullName evidence="4">Cytochrome b pre-mRNA-processing protein 3</fullName>
    </submittedName>
</protein>
<sequence length="195" mass="20139">MILSLFRKDPAKEAALALFAEAAGQARAPAFYADLGVADDVEGRFELLTLHVYLILRRLKGQGDEAARVAQKLFDATFASFDDALRELGVGDLAVGRRIRKMAEAFYGRIGAYEAALAADAAPAALVDAVARNVYGDPEAAGAPALAAYVRQAAAMIDAHPVSRLIAGVARFPEAPCAGPGSAVPGSAAPAEAAS</sequence>
<dbReference type="Proteomes" id="UP000198346">
    <property type="component" value="Unassembled WGS sequence"/>
</dbReference>
<evidence type="ECO:0000313" key="4">
    <source>
        <dbReference type="EMBL" id="SNT72010.1"/>
    </source>
</evidence>
<feature type="domain" description="Ubiquinol-cytochrome c chaperone" evidence="3">
    <location>
        <begin position="34"/>
        <end position="172"/>
    </location>
</feature>
<dbReference type="PANTHER" id="PTHR12184:SF1">
    <property type="entry name" value="UBIQUINOL-CYTOCHROME-C REDUCTASE COMPLEX ASSEMBLY FACTOR 1"/>
    <property type="match status" value="1"/>
</dbReference>
<dbReference type="PIRSF" id="PIRSF032079">
    <property type="entry name" value="UCP032079"/>
    <property type="match status" value="1"/>
</dbReference>
<dbReference type="InterPro" id="IPR014569">
    <property type="entry name" value="Ubq_cyt-c_CBP3-rel"/>
</dbReference>
<evidence type="ECO:0000256" key="1">
    <source>
        <dbReference type="ARBA" id="ARBA00006407"/>
    </source>
</evidence>
<dbReference type="InterPro" id="IPR007129">
    <property type="entry name" value="Ubiqinol_cyt_c_chaperone_CPB3"/>
</dbReference>
<dbReference type="EMBL" id="FZQA01000002">
    <property type="protein sequence ID" value="SNT72010.1"/>
    <property type="molecule type" value="Genomic_DNA"/>
</dbReference>
<evidence type="ECO:0000256" key="2">
    <source>
        <dbReference type="ARBA" id="ARBA00006436"/>
    </source>
</evidence>
<dbReference type="Pfam" id="PF03981">
    <property type="entry name" value="Ubiq_cyt_C_chap"/>
    <property type="match status" value="1"/>
</dbReference>
<gene>
    <name evidence="4" type="ORF">SAMN06297382_1033</name>
</gene>
<comment type="similarity">
    <text evidence="1">Belongs to the CBP3 family.</text>
</comment>
<dbReference type="RefSeq" id="WP_089411548.1">
    <property type="nucleotide sequence ID" value="NZ_FZQA01000002.1"/>
</dbReference>
<reference evidence="4 5" key="1">
    <citation type="submission" date="2017-07" db="EMBL/GenBank/DDBJ databases">
        <authorList>
            <person name="Sun Z.S."/>
            <person name="Albrecht U."/>
            <person name="Echele G."/>
            <person name="Lee C.C."/>
        </authorList>
    </citation>
    <scope>NUCLEOTIDE SEQUENCE [LARGE SCALE GENOMIC DNA]</scope>
    <source>
        <strain evidence="4 5">CGMCC 1.12710</strain>
    </source>
</reference>
<comment type="similarity">
    <text evidence="2">Belongs to the UPF0174 family.</text>
</comment>
<evidence type="ECO:0000313" key="5">
    <source>
        <dbReference type="Proteomes" id="UP000198346"/>
    </source>
</evidence>